<evidence type="ECO:0000313" key="3">
    <source>
        <dbReference type="EMBL" id="SLM84730.1"/>
    </source>
</evidence>
<dbReference type="InterPro" id="IPR022627">
    <property type="entry name" value="DUF3502"/>
</dbReference>
<dbReference type="Pfam" id="PF12010">
    <property type="entry name" value="DUF3502"/>
    <property type="match status" value="1"/>
</dbReference>
<feature type="signal peptide" evidence="1">
    <location>
        <begin position="1"/>
        <end position="22"/>
    </location>
</feature>
<keyword evidence="4" id="KW-1185">Reference proteome</keyword>
<dbReference type="AlphaFoldDB" id="A0A1X6WKG3"/>
<keyword evidence="1" id="KW-0732">Signal</keyword>
<dbReference type="PANTHER" id="PTHR43649:SF17">
    <property type="entry name" value="ABC TRANSPORTER SOLUTE BINDING PROTEIN-SUGAR TRANSPORT"/>
    <property type="match status" value="1"/>
</dbReference>
<feature type="chain" id="PRO_5039565107" evidence="1">
    <location>
        <begin position="23"/>
        <end position="489"/>
    </location>
</feature>
<gene>
    <name evidence="3" type="ORF">FM121_01460</name>
</gene>
<evidence type="ECO:0000313" key="4">
    <source>
        <dbReference type="Proteomes" id="UP000195918"/>
    </source>
</evidence>
<dbReference type="InterPro" id="IPR050490">
    <property type="entry name" value="Bact_solute-bd_prot1"/>
</dbReference>
<organism evidence="3 4">
    <name type="scientific">Vagococcus fluvialis bH819</name>
    <dbReference type="NCBI Taxonomy" id="1255619"/>
    <lineage>
        <taxon>Bacteria</taxon>
        <taxon>Bacillati</taxon>
        <taxon>Bacillota</taxon>
        <taxon>Bacilli</taxon>
        <taxon>Lactobacillales</taxon>
        <taxon>Enterococcaceae</taxon>
        <taxon>Vagococcus</taxon>
    </lineage>
</organism>
<name>A0A1X6WKG3_9ENTE</name>
<accession>A0A1X6WKG3</accession>
<dbReference type="Pfam" id="PF13416">
    <property type="entry name" value="SBP_bac_8"/>
    <property type="match status" value="1"/>
</dbReference>
<dbReference type="EMBL" id="FWFD01000003">
    <property type="protein sequence ID" value="SLM84730.1"/>
    <property type="molecule type" value="Genomic_DNA"/>
</dbReference>
<dbReference type="Gene3D" id="3.40.190.10">
    <property type="entry name" value="Periplasmic binding protein-like II"/>
    <property type="match status" value="1"/>
</dbReference>
<dbReference type="Proteomes" id="UP000195918">
    <property type="component" value="Unassembled WGS sequence"/>
</dbReference>
<evidence type="ECO:0000259" key="2">
    <source>
        <dbReference type="Pfam" id="PF12010"/>
    </source>
</evidence>
<dbReference type="PANTHER" id="PTHR43649">
    <property type="entry name" value="ARABINOSE-BINDING PROTEIN-RELATED"/>
    <property type="match status" value="1"/>
</dbReference>
<protein>
    <submittedName>
        <fullName evidence="3">Multiple sugar ABC transporter, substrate-binding protein</fullName>
    </submittedName>
</protein>
<dbReference type="PROSITE" id="PS51257">
    <property type="entry name" value="PROKAR_LIPOPROTEIN"/>
    <property type="match status" value="1"/>
</dbReference>
<dbReference type="InterPro" id="IPR006059">
    <property type="entry name" value="SBP"/>
</dbReference>
<reference evidence="4" key="1">
    <citation type="submission" date="2017-02" db="EMBL/GenBank/DDBJ databases">
        <authorList>
            <person name="Dridi B."/>
        </authorList>
    </citation>
    <scope>NUCLEOTIDE SEQUENCE [LARGE SCALE GENOMIC DNA]</scope>
    <source>
        <strain evidence="4">bH819</strain>
    </source>
</reference>
<proteinExistence type="predicted"/>
<evidence type="ECO:0000256" key="1">
    <source>
        <dbReference type="SAM" id="SignalP"/>
    </source>
</evidence>
<dbReference type="SUPFAM" id="SSF53850">
    <property type="entry name" value="Periplasmic binding protein-like II"/>
    <property type="match status" value="1"/>
</dbReference>
<feature type="domain" description="DUF3502" evidence="2">
    <location>
        <begin position="421"/>
        <end position="489"/>
    </location>
</feature>
<sequence length="489" mass="54515">MVKSFKKIATVAGAALLVAGLAACGNGGSKDAKGGKSGGKSDTTTLLMYQVGDKPENYDELMGIANKRIKEKIDVEVDLQYIGWGDWDQKMSTIIASGENYDLSFASNYVANAQKGAYADLTELAPEYAKEAYDQLDDSYIKGNLVDNKLYGFPVKGNVYGQQMLTFNKQYLDKYNLNVDDINSYADAEKVLTEFHKKEPNIAAFAIGQNFNVSGDYDYPLGKSYPFAIKLDEEKNPKIINQYEDKDMMDNLKTYRKWYEAGLIPTDAATNTTGFPLEGNTWFMREETQGPMDYGDTVLTNAAGQPIVSRAITKPYRTTAQAQMANFVVSNVSKNKEKSVEFLGLLNSDPELLNGLVWGVEGDAWEKSGDNKIKLLDGYKPNKHMAAWNTGNNMLLYTQDTLSDDLVKERDKKIEESIVSPTLGFNFKTDSVKTELTNIANIMSRYKDSVNTGSVDPEENVAKMSKDLEKAGWDKVQKEMQNQLDEFLK</sequence>